<sequence>MPVIDESHWEELYRNKLLYAWLDICRQNNMLLPWAKKRLDIYQQKFLLHERLLAKLTHQCNSGSLIKLKGESFKVFYPEGFQRELRDVDVLYENEKDFISAHNYLLSLDFREMFV</sequence>
<dbReference type="RefSeq" id="WP_339373826.1">
    <property type="nucleotide sequence ID" value="NZ_CAWNHF010000169.1"/>
</dbReference>
<dbReference type="AlphaFoldDB" id="A0A1Y2S915"/>
<gene>
    <name evidence="1" type="ORF">Xbed_03615</name>
</gene>
<comment type="caution">
    <text evidence="1">The sequence shown here is derived from an EMBL/GenBank/DDBJ whole genome shotgun (WGS) entry which is preliminary data.</text>
</comment>
<reference evidence="1 2" key="1">
    <citation type="submission" date="2017-01" db="EMBL/GenBank/DDBJ databases">
        <title>Deconstructing symbiosis and pathogenesis requirements using a combined genomic-metabolomic approach.</title>
        <authorList>
            <person name="Tobias N.J."/>
            <person name="Wolff H."/>
            <person name="Djahanschiri B."/>
            <person name="Ebersberger I."/>
            <person name="Bode H.B."/>
        </authorList>
    </citation>
    <scope>NUCLEOTIDE SEQUENCE [LARGE SCALE GENOMIC DNA]</scope>
    <source>
        <strain evidence="1 2">DSM 4764</strain>
    </source>
</reference>
<proteinExistence type="predicted"/>
<evidence type="ECO:0000313" key="2">
    <source>
        <dbReference type="Proteomes" id="UP000194204"/>
    </source>
</evidence>
<evidence type="ECO:0000313" key="1">
    <source>
        <dbReference type="EMBL" id="OTA15166.1"/>
    </source>
</evidence>
<accession>A0A1Y2S915</accession>
<dbReference type="EMBL" id="MUBK01000061">
    <property type="protein sequence ID" value="OTA15166.1"/>
    <property type="molecule type" value="Genomic_DNA"/>
</dbReference>
<keyword evidence="2" id="KW-1185">Reference proteome</keyword>
<dbReference type="Proteomes" id="UP000194204">
    <property type="component" value="Unassembled WGS sequence"/>
</dbReference>
<organism evidence="1 2">
    <name type="scientific">Xenorhabdus beddingii</name>
    <dbReference type="NCBI Taxonomy" id="40578"/>
    <lineage>
        <taxon>Bacteria</taxon>
        <taxon>Pseudomonadati</taxon>
        <taxon>Pseudomonadota</taxon>
        <taxon>Gammaproteobacteria</taxon>
        <taxon>Enterobacterales</taxon>
        <taxon>Morganellaceae</taxon>
        <taxon>Xenorhabdus</taxon>
    </lineage>
</organism>
<protein>
    <submittedName>
        <fullName evidence="1">Uncharacterized protein</fullName>
    </submittedName>
</protein>
<name>A0A1Y2S915_9GAMM</name>
<dbReference type="STRING" id="40578.Xbed_03615"/>